<proteinExistence type="predicted"/>
<sequence>MHRFSEGDRIRVDIPDETDPDFETAHGRKGKVTKIIADNASDVTGDKRDNRIYRVQFSDGEQMDFRWRDLRPL</sequence>
<dbReference type="Proteomes" id="UP000184203">
    <property type="component" value="Unassembled WGS sequence"/>
</dbReference>
<dbReference type="InterPro" id="IPR058452">
    <property type="entry name" value="DUF8139"/>
</dbReference>
<dbReference type="AlphaFoldDB" id="A0A1M7BZM7"/>
<dbReference type="RefSeq" id="WP_073096793.1">
    <property type="nucleotide sequence ID" value="NZ_AEMG01000008.1"/>
</dbReference>
<evidence type="ECO:0000313" key="4">
    <source>
        <dbReference type="Proteomes" id="UP000184203"/>
    </source>
</evidence>
<evidence type="ECO:0000313" key="3">
    <source>
        <dbReference type="EMBL" id="SHL60404.1"/>
    </source>
</evidence>
<protein>
    <recommendedName>
        <fullName evidence="2">DUF8139 domain-containing protein</fullName>
    </recommendedName>
</protein>
<dbReference type="Pfam" id="PF26460">
    <property type="entry name" value="DUF8139"/>
    <property type="match status" value="1"/>
</dbReference>
<feature type="region of interest" description="Disordered" evidence="1">
    <location>
        <begin position="1"/>
        <end position="26"/>
    </location>
</feature>
<organism evidence="3 4">
    <name type="scientific">Haladaptatus paucihalophilus DX253</name>
    <dbReference type="NCBI Taxonomy" id="797209"/>
    <lineage>
        <taxon>Archaea</taxon>
        <taxon>Methanobacteriati</taxon>
        <taxon>Methanobacteriota</taxon>
        <taxon>Stenosarchaea group</taxon>
        <taxon>Halobacteria</taxon>
        <taxon>Halobacteriales</taxon>
        <taxon>Haladaptataceae</taxon>
        <taxon>Haladaptatus</taxon>
    </lineage>
</organism>
<dbReference type="EMBL" id="FRAN01000009">
    <property type="protein sequence ID" value="SHL60404.1"/>
    <property type="molecule type" value="Genomic_DNA"/>
</dbReference>
<accession>A0A1M7BZM7</accession>
<feature type="domain" description="DUF8139" evidence="2">
    <location>
        <begin position="1"/>
        <end position="72"/>
    </location>
</feature>
<keyword evidence="4" id="KW-1185">Reference proteome</keyword>
<reference evidence="4" key="1">
    <citation type="submission" date="2016-11" db="EMBL/GenBank/DDBJ databases">
        <authorList>
            <person name="Varghese N."/>
            <person name="Submissions S."/>
        </authorList>
    </citation>
    <scope>NUCLEOTIDE SEQUENCE [LARGE SCALE GENOMIC DNA]</scope>
    <source>
        <strain evidence="4">DX253</strain>
    </source>
</reference>
<gene>
    <name evidence="3" type="ORF">SAMN05444342_4227</name>
</gene>
<name>A0A1M7BZM7_HALPU</name>
<feature type="compositionally biased region" description="Basic and acidic residues" evidence="1">
    <location>
        <begin position="1"/>
        <end position="14"/>
    </location>
</feature>
<evidence type="ECO:0000259" key="2">
    <source>
        <dbReference type="Pfam" id="PF26460"/>
    </source>
</evidence>
<evidence type="ECO:0000256" key="1">
    <source>
        <dbReference type="SAM" id="MobiDB-lite"/>
    </source>
</evidence>